<organism evidence="1 2">
    <name type="scientific">Alistipes onderdonkii</name>
    <dbReference type="NCBI Taxonomy" id="328813"/>
    <lineage>
        <taxon>Bacteria</taxon>
        <taxon>Pseudomonadati</taxon>
        <taxon>Bacteroidota</taxon>
        <taxon>Bacteroidia</taxon>
        <taxon>Bacteroidales</taxon>
        <taxon>Rikenellaceae</taxon>
        <taxon>Alistipes</taxon>
    </lineage>
</organism>
<sequence length="177" mass="20021">MEKQFFMVYAEGQGAPTYKHENEQAASKEAERLAEKLGVNTTVLQAVKMVAPKDITKRVKTYADACAVLGIEPMNETVLAKLGFTKDEIAYRKLKTIAEALNEGWRPDWANSNEYKYWPWFVYNPASAGFSCAYTYNAASYSSADVGSRLCYKTRELATYAGRQFEGLYNDFLLIKK</sequence>
<name>A0A5B3GT27_9BACT</name>
<dbReference type="RefSeq" id="WP_130065720.1">
    <property type="nucleotide sequence ID" value="NZ_RCXC01000019.1"/>
</dbReference>
<gene>
    <name evidence="1" type="ORF">F2Y10_13645</name>
</gene>
<evidence type="ECO:0000313" key="2">
    <source>
        <dbReference type="Proteomes" id="UP000322940"/>
    </source>
</evidence>
<reference evidence="1 2" key="1">
    <citation type="journal article" date="2019" name="Nat. Med.">
        <title>A library of human gut bacterial isolates paired with longitudinal multiomics data enables mechanistic microbiome research.</title>
        <authorList>
            <person name="Poyet M."/>
            <person name="Groussin M."/>
            <person name="Gibbons S.M."/>
            <person name="Avila-Pacheco J."/>
            <person name="Jiang X."/>
            <person name="Kearney S.M."/>
            <person name="Perrotta A.R."/>
            <person name="Berdy B."/>
            <person name="Zhao S."/>
            <person name="Lieberman T.D."/>
            <person name="Swanson P.K."/>
            <person name="Smith M."/>
            <person name="Roesemann S."/>
            <person name="Alexander J.E."/>
            <person name="Rich S.A."/>
            <person name="Livny J."/>
            <person name="Vlamakis H."/>
            <person name="Clish C."/>
            <person name="Bullock K."/>
            <person name="Deik A."/>
            <person name="Scott J."/>
            <person name="Pierce K.A."/>
            <person name="Xavier R.J."/>
            <person name="Alm E.J."/>
        </authorList>
    </citation>
    <scope>NUCLEOTIDE SEQUENCE [LARGE SCALE GENOMIC DNA]</scope>
    <source>
        <strain evidence="1 2">BIOML-A266</strain>
    </source>
</reference>
<evidence type="ECO:0000313" key="1">
    <source>
        <dbReference type="EMBL" id="KAA2376352.1"/>
    </source>
</evidence>
<comment type="caution">
    <text evidence="1">The sequence shown here is derived from an EMBL/GenBank/DDBJ whole genome shotgun (WGS) entry which is preliminary data.</text>
</comment>
<dbReference type="AlphaFoldDB" id="A0A5B3GT27"/>
<proteinExistence type="predicted"/>
<dbReference type="Proteomes" id="UP000322940">
    <property type="component" value="Unassembled WGS sequence"/>
</dbReference>
<accession>A0A5B3GT27</accession>
<dbReference type="EMBL" id="VVXH01000016">
    <property type="protein sequence ID" value="KAA2376352.1"/>
    <property type="molecule type" value="Genomic_DNA"/>
</dbReference>
<protein>
    <submittedName>
        <fullName evidence="1">Uncharacterized protein</fullName>
    </submittedName>
</protein>